<evidence type="ECO:0000256" key="5">
    <source>
        <dbReference type="SAM" id="Phobius"/>
    </source>
</evidence>
<comment type="subcellular location">
    <subcellularLocation>
        <location evidence="1">Membrane</location>
        <topology evidence="1">Multi-pass membrane protein</topology>
    </subcellularLocation>
</comment>
<comment type="caution">
    <text evidence="7">The sequence shown here is derived from an EMBL/GenBank/DDBJ whole genome shotgun (WGS) entry which is preliminary data.</text>
</comment>
<dbReference type="InterPro" id="IPR007016">
    <property type="entry name" value="O-antigen_ligase-rel_domated"/>
</dbReference>
<keyword evidence="7" id="KW-0436">Ligase</keyword>
<reference evidence="7 8" key="1">
    <citation type="submission" date="2018-06" db="EMBL/GenBank/DDBJ databases">
        <title>Genomic Encyclopedia of Type Strains, Phase IV (KMG-IV): sequencing the most valuable type-strain genomes for metagenomic binning, comparative biology and taxonomic classification.</title>
        <authorList>
            <person name="Goeker M."/>
        </authorList>
    </citation>
    <scope>NUCLEOTIDE SEQUENCE [LARGE SCALE GENOMIC DNA]</scope>
    <source>
        <strain evidence="7 8">DSM 30166</strain>
    </source>
</reference>
<dbReference type="GO" id="GO:0016020">
    <property type="term" value="C:membrane"/>
    <property type="evidence" value="ECO:0007669"/>
    <property type="project" value="UniProtKB-SubCell"/>
</dbReference>
<feature type="transmembrane region" description="Helical" evidence="5">
    <location>
        <begin position="12"/>
        <end position="30"/>
    </location>
</feature>
<keyword evidence="4 5" id="KW-0472">Membrane</keyword>
<organism evidence="7 8">
    <name type="scientific">Brenneria salicis ATCC 15712 = DSM 30166</name>
    <dbReference type="NCBI Taxonomy" id="714314"/>
    <lineage>
        <taxon>Bacteria</taxon>
        <taxon>Pseudomonadati</taxon>
        <taxon>Pseudomonadota</taxon>
        <taxon>Gammaproteobacteria</taxon>
        <taxon>Enterobacterales</taxon>
        <taxon>Pectobacteriaceae</taxon>
        <taxon>Brenneria</taxon>
    </lineage>
</organism>
<keyword evidence="8" id="KW-1185">Reference proteome</keyword>
<feature type="transmembrane region" description="Helical" evidence="5">
    <location>
        <begin position="127"/>
        <end position="146"/>
    </location>
</feature>
<feature type="transmembrane region" description="Helical" evidence="5">
    <location>
        <begin position="340"/>
        <end position="359"/>
    </location>
</feature>
<accession>A0A366I087</accession>
<dbReference type="AlphaFoldDB" id="A0A366I087"/>
<dbReference type="RefSeq" id="WP_113868637.1">
    <property type="nucleotide sequence ID" value="NZ_AGJP01000001.1"/>
</dbReference>
<feature type="transmembrane region" description="Helical" evidence="5">
    <location>
        <begin position="158"/>
        <end position="179"/>
    </location>
</feature>
<evidence type="ECO:0000256" key="1">
    <source>
        <dbReference type="ARBA" id="ARBA00004141"/>
    </source>
</evidence>
<dbReference type="GO" id="GO:0016874">
    <property type="term" value="F:ligase activity"/>
    <property type="evidence" value="ECO:0007669"/>
    <property type="project" value="UniProtKB-KW"/>
</dbReference>
<keyword evidence="3 5" id="KW-1133">Transmembrane helix</keyword>
<evidence type="ECO:0000313" key="7">
    <source>
        <dbReference type="EMBL" id="RBP59239.1"/>
    </source>
</evidence>
<dbReference type="InterPro" id="IPR051533">
    <property type="entry name" value="WaaL-like"/>
</dbReference>
<keyword evidence="2 5" id="KW-0812">Transmembrane</keyword>
<sequence>MKNIETNTRENIFPTVIYIGLIIALSVMIFDSRLSVKIFNNIGVISIIFLFFVIKKDDINRKNTMVAASMLLLCIINFIWEFIYKTNNSEFSGVYRSYHSVEKILFLGSIIILLILLLTSKYKTKKIIPIGICAIPFLLLGFFYFFDGVGRFRLSDGIPTTSGYMITFIGILISQAIILINPKGRINFFLSNYALSFILIIYTETRAAILSYPLLSLVILTPFIFKGKRIDYKIIAKLLVVSITCLAICYDTINTRTNNLFSDLERYNQSDSNTSVGARIAMYKAGLSSFLDAPMGQSLESRATNIKQQVDKDPSIIGASQYTNVHLHNEFIEAISLKGVFGGIALLMCYLSLIYFFLFFIRDYSIIALSLSLFIYGLSDVIFYDNNITIVWILTYCLSIILAQSKKNTLPLKMPLFNKSVTLK</sequence>
<gene>
    <name evidence="7" type="ORF">DES54_1412</name>
</gene>
<feature type="domain" description="O-antigen ligase-related" evidence="6">
    <location>
        <begin position="194"/>
        <end position="346"/>
    </location>
</feature>
<feature type="transmembrane region" description="Helical" evidence="5">
    <location>
        <begin position="186"/>
        <end position="203"/>
    </location>
</feature>
<dbReference type="PANTHER" id="PTHR37422">
    <property type="entry name" value="TEICHURONIC ACID BIOSYNTHESIS PROTEIN TUAE"/>
    <property type="match status" value="1"/>
</dbReference>
<feature type="transmembrane region" description="Helical" evidence="5">
    <location>
        <begin position="209"/>
        <end position="225"/>
    </location>
</feature>
<dbReference type="EMBL" id="QNRY01000041">
    <property type="protein sequence ID" value="RBP59239.1"/>
    <property type="molecule type" value="Genomic_DNA"/>
</dbReference>
<feature type="transmembrane region" description="Helical" evidence="5">
    <location>
        <begin position="36"/>
        <end position="54"/>
    </location>
</feature>
<evidence type="ECO:0000256" key="3">
    <source>
        <dbReference type="ARBA" id="ARBA00022989"/>
    </source>
</evidence>
<feature type="transmembrane region" description="Helical" evidence="5">
    <location>
        <begin position="66"/>
        <end position="84"/>
    </location>
</feature>
<evidence type="ECO:0000313" key="8">
    <source>
        <dbReference type="Proteomes" id="UP000253046"/>
    </source>
</evidence>
<dbReference type="Pfam" id="PF04932">
    <property type="entry name" value="Wzy_C"/>
    <property type="match status" value="1"/>
</dbReference>
<feature type="transmembrane region" description="Helical" evidence="5">
    <location>
        <begin position="104"/>
        <end position="120"/>
    </location>
</feature>
<name>A0A366I087_9GAMM</name>
<protein>
    <submittedName>
        <fullName evidence="7">O-antigen ligase</fullName>
    </submittedName>
</protein>
<evidence type="ECO:0000256" key="4">
    <source>
        <dbReference type="ARBA" id="ARBA00023136"/>
    </source>
</evidence>
<dbReference type="Proteomes" id="UP000253046">
    <property type="component" value="Unassembled WGS sequence"/>
</dbReference>
<evidence type="ECO:0000259" key="6">
    <source>
        <dbReference type="Pfam" id="PF04932"/>
    </source>
</evidence>
<feature type="transmembrane region" description="Helical" evidence="5">
    <location>
        <begin position="389"/>
        <end position="405"/>
    </location>
</feature>
<evidence type="ECO:0000256" key="2">
    <source>
        <dbReference type="ARBA" id="ARBA00022692"/>
    </source>
</evidence>
<dbReference type="PANTHER" id="PTHR37422:SF17">
    <property type="entry name" value="O-ANTIGEN LIGASE"/>
    <property type="match status" value="1"/>
</dbReference>
<proteinExistence type="predicted"/>